<dbReference type="PANTHER" id="PTHR11731:SF193">
    <property type="entry name" value="DIPEPTIDYL PEPTIDASE 9"/>
    <property type="match status" value="1"/>
</dbReference>
<dbReference type="Pfam" id="PF00326">
    <property type="entry name" value="Peptidase_S9"/>
    <property type="match status" value="1"/>
</dbReference>
<gene>
    <name evidence="3" type="ORF">GCM10023092_24220</name>
</gene>
<comment type="caution">
    <text evidence="3">The sequence shown here is derived from an EMBL/GenBank/DDBJ whole genome shotgun (WGS) entry which is preliminary data.</text>
</comment>
<keyword evidence="4" id="KW-1185">Reference proteome</keyword>
<feature type="domain" description="Dipeptidylpeptidase IV N-terminal" evidence="2">
    <location>
        <begin position="99"/>
        <end position="437"/>
    </location>
</feature>
<protein>
    <submittedName>
        <fullName evidence="3">S9 family peptidase</fullName>
    </submittedName>
</protein>
<organism evidence="3 4">
    <name type="scientific">Rurimicrobium arvi</name>
    <dbReference type="NCBI Taxonomy" id="2049916"/>
    <lineage>
        <taxon>Bacteria</taxon>
        <taxon>Pseudomonadati</taxon>
        <taxon>Bacteroidota</taxon>
        <taxon>Chitinophagia</taxon>
        <taxon>Chitinophagales</taxon>
        <taxon>Chitinophagaceae</taxon>
        <taxon>Rurimicrobium</taxon>
    </lineage>
</organism>
<name>A0ABP8MWP2_9BACT</name>
<dbReference type="SUPFAM" id="SSF53474">
    <property type="entry name" value="alpha/beta-Hydrolases"/>
    <property type="match status" value="1"/>
</dbReference>
<dbReference type="InterPro" id="IPR029058">
    <property type="entry name" value="AB_hydrolase_fold"/>
</dbReference>
<reference evidence="4" key="1">
    <citation type="journal article" date="2019" name="Int. J. Syst. Evol. Microbiol.">
        <title>The Global Catalogue of Microorganisms (GCM) 10K type strain sequencing project: providing services to taxonomists for standard genome sequencing and annotation.</title>
        <authorList>
            <consortium name="The Broad Institute Genomics Platform"/>
            <consortium name="The Broad Institute Genome Sequencing Center for Infectious Disease"/>
            <person name="Wu L."/>
            <person name="Ma J."/>
        </authorList>
    </citation>
    <scope>NUCLEOTIDE SEQUENCE [LARGE SCALE GENOMIC DNA]</scope>
    <source>
        <strain evidence="4">JCM 31921</strain>
    </source>
</reference>
<evidence type="ECO:0000259" key="1">
    <source>
        <dbReference type="Pfam" id="PF00326"/>
    </source>
</evidence>
<dbReference type="Pfam" id="PF00930">
    <property type="entry name" value="DPPIV_N"/>
    <property type="match status" value="1"/>
</dbReference>
<dbReference type="SUPFAM" id="SSF82171">
    <property type="entry name" value="DPP6 N-terminal domain-like"/>
    <property type="match status" value="1"/>
</dbReference>
<evidence type="ECO:0000259" key="2">
    <source>
        <dbReference type="Pfam" id="PF00930"/>
    </source>
</evidence>
<dbReference type="Gene3D" id="3.40.50.1820">
    <property type="entry name" value="alpha/beta hydrolase"/>
    <property type="match status" value="1"/>
</dbReference>
<evidence type="ECO:0000313" key="4">
    <source>
        <dbReference type="Proteomes" id="UP001501410"/>
    </source>
</evidence>
<dbReference type="RefSeq" id="WP_344827452.1">
    <property type="nucleotide sequence ID" value="NZ_BAABEZ010000022.1"/>
</dbReference>
<evidence type="ECO:0000313" key="3">
    <source>
        <dbReference type="EMBL" id="GAA4457409.1"/>
    </source>
</evidence>
<dbReference type="PANTHER" id="PTHR11731">
    <property type="entry name" value="PROTEASE FAMILY S9B,C DIPEPTIDYL-PEPTIDASE IV-RELATED"/>
    <property type="match status" value="1"/>
</dbReference>
<dbReference type="Gene3D" id="2.140.10.30">
    <property type="entry name" value="Dipeptidylpeptidase IV, N-terminal domain"/>
    <property type="match status" value="1"/>
</dbReference>
<dbReference type="InterPro" id="IPR050278">
    <property type="entry name" value="Serine_Prot_S9B/DPPIV"/>
</dbReference>
<feature type="domain" description="Peptidase S9 prolyl oligopeptidase catalytic" evidence="1">
    <location>
        <begin position="529"/>
        <end position="723"/>
    </location>
</feature>
<accession>A0ABP8MWP2</accession>
<dbReference type="InterPro" id="IPR002469">
    <property type="entry name" value="Peptidase_S9B_N"/>
</dbReference>
<dbReference type="Proteomes" id="UP001501410">
    <property type="component" value="Unassembled WGS sequence"/>
</dbReference>
<dbReference type="InterPro" id="IPR001375">
    <property type="entry name" value="Peptidase_S9_cat"/>
</dbReference>
<dbReference type="EMBL" id="BAABEZ010000022">
    <property type="protein sequence ID" value="GAA4457409.1"/>
    <property type="molecule type" value="Genomic_DNA"/>
</dbReference>
<proteinExistence type="predicted"/>
<sequence>MRKLFLFGSLCLLGKVTTAQNKQITLEDIWKNGTFRMKSVPGFNAMKDGKTYLQTDNEGGKSVINVYDLATGKKLKTLFDNEVFGAGGKPLAFADYSLSTDERRLLLYCEGENIYRRSVLWKVYAYDLTAKKLTQIDTGKILHASFSPDGTKVAFVKENNLFYKDLANGGTTQVTNDGQRNKIINGNCDWVYEEEFEFTQAYQWSPEGKHLAYYKFDESAVPEYTMTVYDALYPTPYKYKYPKAGERNSTVGIYVYDLAAKTNIHLDLHEEQDQYIPRIKWSQTDSMLGVFRMNRHQNELELLFAHLPDGKLSSVYQERNQYYIDVTDNFAFLPDNRSFLISSEKSGNNQLYRYDWKAKLMQPISAAGSDIESITGIDEQKKLVYYSAAVNSPMERQQYVADWNGKSRKCITPEPGTHGVAFCQGNRYFLDKYSGLNQVPVFYLRDARGKIVRSLEDNAALRKKMDEYQLGNIRFTRIMGVKEELNAWMITPPGFDSTKKYPVLMYQYSGPGSQMVGDKFPVGDFFWHQMLAQKGYIIFCADGTGTGFRGESFKKQTYKQLGKLESEDQIAVARNLAKLPFVDGARIGIWGWSFGGFMSSTCILKGNDVFKMAIAVAPVTNWRYYDNIYTERYMQTPVENPEGYDENAPEKMASRLKGKFLLVHGTADDNVHFQNSVMLAEQLIQNNKAFEDAYYPNKNHGISGGNTRLHLYDRMTRFILQNL</sequence>